<dbReference type="InterPro" id="IPR011006">
    <property type="entry name" value="CheY-like_superfamily"/>
</dbReference>
<dbReference type="InterPro" id="IPR036890">
    <property type="entry name" value="HATPase_C_sf"/>
</dbReference>
<dbReference type="CDD" id="cd00130">
    <property type="entry name" value="PAS"/>
    <property type="match status" value="4"/>
</dbReference>
<dbReference type="SUPFAM" id="SSF55874">
    <property type="entry name" value="ATPase domain of HSP90 chaperone/DNA topoisomerase II/histidine kinase"/>
    <property type="match status" value="1"/>
</dbReference>
<dbReference type="PROSITE" id="PS50109">
    <property type="entry name" value="HIS_KIN"/>
    <property type="match status" value="1"/>
</dbReference>
<dbReference type="CDD" id="cd16922">
    <property type="entry name" value="HATPase_EvgS-ArcB-TorS-like"/>
    <property type="match status" value="1"/>
</dbReference>
<dbReference type="Pfam" id="PF02518">
    <property type="entry name" value="HATPase_c"/>
    <property type="match status" value="1"/>
</dbReference>
<dbReference type="SMART" id="SM00388">
    <property type="entry name" value="HisKA"/>
    <property type="match status" value="1"/>
</dbReference>
<accession>A0A9X2KV99</accession>
<dbReference type="SMART" id="SM00387">
    <property type="entry name" value="HATPase_c"/>
    <property type="match status" value="1"/>
</dbReference>
<dbReference type="InterPro" id="IPR000700">
    <property type="entry name" value="PAS-assoc_C"/>
</dbReference>
<feature type="modified residue" description="4-aspartylphosphate" evidence="8">
    <location>
        <position position="1061"/>
    </location>
</feature>
<dbReference type="Pfam" id="PF00072">
    <property type="entry name" value="Response_reg"/>
    <property type="match status" value="1"/>
</dbReference>
<dbReference type="InterPro" id="IPR035965">
    <property type="entry name" value="PAS-like_dom_sf"/>
</dbReference>
<dbReference type="CDD" id="cd00156">
    <property type="entry name" value="REC"/>
    <property type="match status" value="1"/>
</dbReference>
<dbReference type="Pfam" id="PF08447">
    <property type="entry name" value="PAS_3"/>
    <property type="match status" value="2"/>
</dbReference>
<evidence type="ECO:0000256" key="1">
    <source>
        <dbReference type="ARBA" id="ARBA00000085"/>
    </source>
</evidence>
<comment type="catalytic activity">
    <reaction evidence="1">
        <text>ATP + protein L-histidine = ADP + protein N-phospho-L-histidine.</text>
        <dbReference type="EC" id="2.7.13.3"/>
    </reaction>
</comment>
<dbReference type="InterPro" id="IPR005467">
    <property type="entry name" value="His_kinase_dom"/>
</dbReference>
<name>A0A9X2KV99_9GAMM</name>
<dbReference type="NCBIfam" id="TIGR00229">
    <property type="entry name" value="sensory_box"/>
    <property type="match status" value="2"/>
</dbReference>
<reference evidence="13" key="2">
    <citation type="submission" date="2023-01" db="EMBL/GenBank/DDBJ databases">
        <title>Gilvimarinus xylanilyticus HB14 isolated from Caulerpa lentillifera aquaculture base in Hainan, China.</title>
        <authorList>
            <person name="Zhang Y.-J."/>
        </authorList>
    </citation>
    <scope>NUCLEOTIDE SEQUENCE</scope>
    <source>
        <strain evidence="13">HB14</strain>
    </source>
</reference>
<feature type="domain" description="Histidine kinase" evidence="9">
    <location>
        <begin position="773"/>
        <end position="999"/>
    </location>
</feature>
<gene>
    <name evidence="13" type="ORF">M6D89_00855</name>
</gene>
<dbReference type="GO" id="GO:0000155">
    <property type="term" value="F:phosphorelay sensor kinase activity"/>
    <property type="evidence" value="ECO:0007669"/>
    <property type="project" value="InterPro"/>
</dbReference>
<dbReference type="PROSITE" id="PS50112">
    <property type="entry name" value="PAS"/>
    <property type="match status" value="2"/>
</dbReference>
<feature type="domain" description="PAS" evidence="11">
    <location>
        <begin position="640"/>
        <end position="699"/>
    </location>
</feature>
<dbReference type="InterPro" id="IPR013655">
    <property type="entry name" value="PAS_fold_3"/>
</dbReference>
<dbReference type="SMART" id="SM00448">
    <property type="entry name" value="REC"/>
    <property type="match status" value="1"/>
</dbReference>
<dbReference type="PROSITE" id="PS50110">
    <property type="entry name" value="RESPONSE_REGULATORY"/>
    <property type="match status" value="1"/>
</dbReference>
<feature type="domain" description="PAS" evidence="11">
    <location>
        <begin position="498"/>
        <end position="543"/>
    </location>
</feature>
<dbReference type="RefSeq" id="WP_253966139.1">
    <property type="nucleotide sequence ID" value="NZ_JAMFTH010000001.1"/>
</dbReference>
<dbReference type="InterPro" id="IPR004358">
    <property type="entry name" value="Sig_transdc_His_kin-like_C"/>
</dbReference>
<keyword evidence="14" id="KW-1185">Reference proteome</keyword>
<feature type="domain" description="PAC" evidence="12">
    <location>
        <begin position="587"/>
        <end position="639"/>
    </location>
</feature>
<comment type="caution">
    <text evidence="13">The sequence shown here is derived from an EMBL/GenBank/DDBJ whole genome shotgun (WGS) entry which is preliminary data.</text>
</comment>
<reference evidence="13" key="1">
    <citation type="submission" date="2022-05" db="EMBL/GenBank/DDBJ databases">
        <authorList>
            <person name="Sun H.-N."/>
        </authorList>
    </citation>
    <scope>NUCLEOTIDE SEQUENCE</scope>
    <source>
        <strain evidence="13">HB14</strain>
    </source>
</reference>
<evidence type="ECO:0000313" key="14">
    <source>
        <dbReference type="Proteomes" id="UP001139319"/>
    </source>
</evidence>
<dbReference type="GO" id="GO:0005886">
    <property type="term" value="C:plasma membrane"/>
    <property type="evidence" value="ECO:0007669"/>
    <property type="project" value="TreeGrafter"/>
</dbReference>
<dbReference type="InterPro" id="IPR000014">
    <property type="entry name" value="PAS"/>
</dbReference>
<keyword evidence="6" id="KW-0902">Two-component regulatory system</keyword>
<dbReference type="Proteomes" id="UP001139319">
    <property type="component" value="Unassembled WGS sequence"/>
</dbReference>
<proteinExistence type="predicted"/>
<sequence length="1125" mass="125017">MYAAILLLLSLGSFALGLRQESGLWSYLGAGFAGVLIFLLGRWSGRVGLPRSSENGQVAPSVDSSEVAYGTRECLQLALENGQSGYWQWDILAGEVTFSDHWKHMLGADQAEALEGDKAEWTERVHPDDIEECNARLLAHVKGDTPLFEHEHRIREVSGEYVWFLTRGRVIKRDRDGKALTMLGVYTRIDERKRGEFIAQKQQQALKKLNDIASLPGTSAKELLRQSLVLGAEYLELPLGIVSYIEGNDYTILVQCSPPDTLKDNQKFHLPECFCVETLRYGDVLAYHHVAESNLAKHPCYISTQLETYIGAPVWVGDQLYGTLNFSSPHKQSQPFSEQALDFVRLMARWVGATLEREFANREYRELSSRFSKLSDSLPGCVCQFQMHPDGSSFFAYASRGIEDIYGVTPEQAKQSSEAVFARIHADDVPRVGEKIKSSAENLTTWNDIYRVNHPRKGLIWVRGQTQPEKLSNGDVIWHGYLWDVTDEVEAEASRRSSDRWRRAILDATNVSFIATDREGIIRTFNQGAEKLLGYSAAEVIGKVPVERFHCSAEIEARIEQARREGQDDVETPFDALIYRARQGIPDEEEWHYRRGDGSLVLVKLSVTAVVDDKGALEGYLGVAQDISLLRTQEEALRSYAERTQAILDNAADGIVVVNDTGNIETFNLAAEKIFAINADDVVGRNFNTLINAAVEKDDEAVNLPWNNAQRESSSAEFSEREILALRGQGETFPMALSLSEITHNNESQYIAIVRDISERKRIEQLKNEFIAIVSHELRTPLTAISGALRLLESGTLGGLSEAQVKMTSIAHANSERLIALVNDLLDMEKLVAGKMTFASCHQTLLPLLERALENLTTFASQASVTLTLDERPLRQLIGSRTAVVNVDAVRFEQVMANLLSNAIKFSPAGAEVNVRVEWQPAQVKISVIDSGPGIPDQFKPLIFQKFSQVDTSSTRRKGGTGLGLAISKQIVEKMSGHIGFTSREGEGACFYVTLPASVGTQPATGDPHVKPRVLQVEDDRFMLDLVAAITGESFELVQVENLAEARELLHEQVFDLVMLDVLLPDGDGLSLLEPLKLNGNPSVLVVSQVSLNRAQRQSVSGFLEKSERLTDSLVLWLDRWLAGC</sequence>
<feature type="domain" description="PAC" evidence="12">
    <location>
        <begin position="148"/>
        <end position="201"/>
    </location>
</feature>
<dbReference type="PANTHER" id="PTHR43047">
    <property type="entry name" value="TWO-COMPONENT HISTIDINE PROTEIN KINASE"/>
    <property type="match status" value="1"/>
</dbReference>
<dbReference type="CDD" id="cd00082">
    <property type="entry name" value="HisKA"/>
    <property type="match status" value="1"/>
</dbReference>
<dbReference type="PROSITE" id="PS50113">
    <property type="entry name" value="PAC"/>
    <property type="match status" value="3"/>
</dbReference>
<dbReference type="Pfam" id="PF13426">
    <property type="entry name" value="PAS_9"/>
    <property type="match status" value="2"/>
</dbReference>
<dbReference type="InterPro" id="IPR001789">
    <property type="entry name" value="Sig_transdc_resp-reg_receiver"/>
</dbReference>
<dbReference type="InterPro" id="IPR029016">
    <property type="entry name" value="GAF-like_dom_sf"/>
</dbReference>
<dbReference type="Pfam" id="PF01590">
    <property type="entry name" value="GAF"/>
    <property type="match status" value="1"/>
</dbReference>
<keyword evidence="4" id="KW-0808">Transferase</keyword>
<feature type="domain" description="PAC" evidence="12">
    <location>
        <begin position="719"/>
        <end position="769"/>
    </location>
</feature>
<dbReference type="InterPro" id="IPR036097">
    <property type="entry name" value="HisK_dim/P_sf"/>
</dbReference>
<evidence type="ECO:0000256" key="2">
    <source>
        <dbReference type="ARBA" id="ARBA00012438"/>
    </source>
</evidence>
<dbReference type="PANTHER" id="PTHR43047:SF72">
    <property type="entry name" value="OSMOSENSING HISTIDINE PROTEIN KINASE SLN1"/>
    <property type="match status" value="1"/>
</dbReference>
<evidence type="ECO:0000259" key="12">
    <source>
        <dbReference type="PROSITE" id="PS50113"/>
    </source>
</evidence>
<dbReference type="Gene3D" id="3.30.565.10">
    <property type="entry name" value="Histidine kinase-like ATPase, C-terminal domain"/>
    <property type="match status" value="1"/>
</dbReference>
<dbReference type="InterPro" id="IPR003018">
    <property type="entry name" value="GAF"/>
</dbReference>
<evidence type="ECO:0000259" key="11">
    <source>
        <dbReference type="PROSITE" id="PS50112"/>
    </source>
</evidence>
<keyword evidence="3 8" id="KW-0597">Phosphoprotein</keyword>
<evidence type="ECO:0000313" key="13">
    <source>
        <dbReference type="EMBL" id="MCP8897840.1"/>
    </source>
</evidence>
<dbReference type="PRINTS" id="PR00344">
    <property type="entry name" value="BCTRLSENSOR"/>
</dbReference>
<dbReference type="SUPFAM" id="SSF47384">
    <property type="entry name" value="Homodimeric domain of signal transducing histidine kinase"/>
    <property type="match status" value="1"/>
</dbReference>
<evidence type="ECO:0000259" key="10">
    <source>
        <dbReference type="PROSITE" id="PS50110"/>
    </source>
</evidence>
<dbReference type="SUPFAM" id="SSF55785">
    <property type="entry name" value="PYP-like sensor domain (PAS domain)"/>
    <property type="match status" value="4"/>
</dbReference>
<dbReference type="EMBL" id="JAMFTH010000001">
    <property type="protein sequence ID" value="MCP8897840.1"/>
    <property type="molecule type" value="Genomic_DNA"/>
</dbReference>
<feature type="domain" description="Response regulatory" evidence="10">
    <location>
        <begin position="1013"/>
        <end position="1121"/>
    </location>
</feature>
<dbReference type="FunFam" id="1.10.287.130:FF:000001">
    <property type="entry name" value="Two-component sensor histidine kinase"/>
    <property type="match status" value="1"/>
</dbReference>
<dbReference type="AlphaFoldDB" id="A0A9X2KV99"/>
<dbReference type="SMART" id="SM00065">
    <property type="entry name" value="GAF"/>
    <property type="match status" value="1"/>
</dbReference>
<dbReference type="SMART" id="SM00091">
    <property type="entry name" value="PAS"/>
    <property type="match status" value="4"/>
</dbReference>
<dbReference type="Pfam" id="PF00512">
    <property type="entry name" value="HisKA"/>
    <property type="match status" value="1"/>
</dbReference>
<evidence type="ECO:0000256" key="7">
    <source>
        <dbReference type="ARBA" id="ARBA00023136"/>
    </source>
</evidence>
<dbReference type="InterPro" id="IPR003661">
    <property type="entry name" value="HisK_dim/P_dom"/>
</dbReference>
<dbReference type="SMART" id="SM00086">
    <property type="entry name" value="PAC"/>
    <property type="match status" value="4"/>
</dbReference>
<dbReference type="FunFam" id="3.30.565.10:FF:000006">
    <property type="entry name" value="Sensor histidine kinase WalK"/>
    <property type="match status" value="1"/>
</dbReference>
<keyword evidence="5" id="KW-0418">Kinase</keyword>
<dbReference type="Gene3D" id="3.30.450.20">
    <property type="entry name" value="PAS domain"/>
    <property type="match status" value="4"/>
</dbReference>
<evidence type="ECO:0000256" key="5">
    <source>
        <dbReference type="ARBA" id="ARBA00022777"/>
    </source>
</evidence>
<dbReference type="SUPFAM" id="SSF52172">
    <property type="entry name" value="CheY-like"/>
    <property type="match status" value="1"/>
</dbReference>
<dbReference type="Gene3D" id="3.30.450.40">
    <property type="match status" value="1"/>
</dbReference>
<evidence type="ECO:0000259" key="9">
    <source>
        <dbReference type="PROSITE" id="PS50109"/>
    </source>
</evidence>
<dbReference type="EC" id="2.7.13.3" evidence="2"/>
<keyword evidence="7" id="KW-0472">Membrane</keyword>
<evidence type="ECO:0000256" key="4">
    <source>
        <dbReference type="ARBA" id="ARBA00022679"/>
    </source>
</evidence>
<dbReference type="SUPFAM" id="SSF55781">
    <property type="entry name" value="GAF domain-like"/>
    <property type="match status" value="1"/>
</dbReference>
<dbReference type="InterPro" id="IPR001610">
    <property type="entry name" value="PAC"/>
</dbReference>
<evidence type="ECO:0000256" key="6">
    <source>
        <dbReference type="ARBA" id="ARBA00023012"/>
    </source>
</evidence>
<dbReference type="GO" id="GO:0009927">
    <property type="term" value="F:histidine phosphotransfer kinase activity"/>
    <property type="evidence" value="ECO:0007669"/>
    <property type="project" value="TreeGrafter"/>
</dbReference>
<evidence type="ECO:0000256" key="8">
    <source>
        <dbReference type="PROSITE-ProRule" id="PRU00169"/>
    </source>
</evidence>
<protein>
    <recommendedName>
        <fullName evidence="2">histidine kinase</fullName>
        <ecNumber evidence="2">2.7.13.3</ecNumber>
    </recommendedName>
</protein>
<organism evidence="13 14">
    <name type="scientific">Gilvimarinus xylanilyticus</name>
    <dbReference type="NCBI Taxonomy" id="2944139"/>
    <lineage>
        <taxon>Bacteria</taxon>
        <taxon>Pseudomonadati</taxon>
        <taxon>Pseudomonadota</taxon>
        <taxon>Gammaproteobacteria</taxon>
        <taxon>Cellvibrionales</taxon>
        <taxon>Cellvibrionaceae</taxon>
        <taxon>Gilvimarinus</taxon>
    </lineage>
</organism>
<evidence type="ECO:0000256" key="3">
    <source>
        <dbReference type="ARBA" id="ARBA00022553"/>
    </source>
</evidence>
<dbReference type="Gene3D" id="3.40.50.2300">
    <property type="match status" value="1"/>
</dbReference>
<dbReference type="InterPro" id="IPR003594">
    <property type="entry name" value="HATPase_dom"/>
</dbReference>
<dbReference type="Gene3D" id="1.10.287.130">
    <property type="match status" value="1"/>
</dbReference>